<evidence type="ECO:0000313" key="1">
    <source>
        <dbReference type="EMBL" id="MBH1918606.1"/>
    </source>
</evidence>
<dbReference type="RefSeq" id="WP_197667129.1">
    <property type="nucleotide sequence ID" value="NZ_JADUMB010000001.1"/>
</dbReference>
<comment type="caution">
    <text evidence="1">The sequence shown here is derived from an EMBL/GenBank/DDBJ whole genome shotgun (WGS) entry which is preliminary data.</text>
</comment>
<proteinExistence type="predicted"/>
<gene>
    <name evidence="1" type="ORF">I5U16_00350</name>
</gene>
<protein>
    <submittedName>
        <fullName evidence="1">Uncharacterized protein</fullName>
    </submittedName>
</protein>
<keyword evidence="2" id="KW-1185">Reference proteome</keyword>
<organism evidence="1 2">
    <name type="scientific">Serratia surfactantfaciens</name>
    <dbReference type="NCBI Taxonomy" id="2741499"/>
    <lineage>
        <taxon>Bacteria</taxon>
        <taxon>Pseudomonadati</taxon>
        <taxon>Pseudomonadota</taxon>
        <taxon>Gammaproteobacteria</taxon>
        <taxon>Enterobacterales</taxon>
        <taxon>Yersiniaceae</taxon>
        <taxon>Serratia</taxon>
    </lineage>
</organism>
<reference evidence="1 2" key="1">
    <citation type="submission" date="2020-11" db="EMBL/GenBank/DDBJ databases">
        <title>Enhanced detection system for hospital associated transmission using whole genome sequencing surveillance.</title>
        <authorList>
            <person name="Harrison L.H."/>
            <person name="Van Tyne D."/>
            <person name="Marsh J.W."/>
            <person name="Griffith M.P."/>
            <person name="Snyder D.J."/>
            <person name="Cooper V.S."/>
            <person name="Mustapha M."/>
        </authorList>
    </citation>
    <scope>NUCLEOTIDE SEQUENCE [LARGE SCALE GENOMIC DNA]</scope>
    <source>
        <strain evidence="1 2">SER00227</strain>
    </source>
</reference>
<accession>A0ABS0LTE8</accession>
<name>A0ABS0LTE8_9GAMM</name>
<dbReference type="EMBL" id="JADUMB010000001">
    <property type="protein sequence ID" value="MBH1918606.1"/>
    <property type="molecule type" value="Genomic_DNA"/>
</dbReference>
<sequence length="83" mass="9409">MSKYTFVVEFEDGKEPGVGFGTKILGGKLCMVAFEDIRKYQLEEEEAYALKEFIGDHQADFTACCEENEVSGEAIHEKLRHQS</sequence>
<dbReference type="Proteomes" id="UP000635335">
    <property type="component" value="Unassembled WGS sequence"/>
</dbReference>
<evidence type="ECO:0000313" key="2">
    <source>
        <dbReference type="Proteomes" id="UP000635335"/>
    </source>
</evidence>